<protein>
    <submittedName>
        <fullName evidence="2">Uridine phosphorylase</fullName>
        <ecNumber evidence="2">2.4.2.3</ecNumber>
    </submittedName>
</protein>
<dbReference type="GO" id="GO:0006218">
    <property type="term" value="P:uridine catabolic process"/>
    <property type="evidence" value="ECO:0007669"/>
    <property type="project" value="TreeGrafter"/>
</dbReference>
<dbReference type="Gene3D" id="3.40.50.1580">
    <property type="entry name" value="Nucleoside phosphorylase domain"/>
    <property type="match status" value="1"/>
</dbReference>
<sequence length="341" mass="36925">MAASANGSTKGSETDLPIGKDGTTLHLKCKSDELADRIIFVGDPGRVDVISGYFDKDSIRASRDHREIRFATGTYKGTPVTVISTGMGVDNIEIVLNEIHALKEYDMERGQWRHRKGDADAPSAGPFFDPSTMKIIRLGTCGSPAESVPPLALAVTRHAIGMDNTSLYYSAGTRETSKDQQEIRRIVREQTGLRAIDIYTSMAHPNITKSICAACDAHNAATGSEADKQQYVIGTTATASGFYGCQGRRVGRFMKHLTVPNMVEELGSLKFNLSNGVEVVTNIEMETSAICYLSDMLGYQAGAACVVVSKRVGEKKMFLGDQLDAAMKRCIKIILEALVSA</sequence>
<keyword evidence="2" id="KW-0328">Glycosyltransferase</keyword>
<proteinExistence type="predicted"/>
<name>A0A1G4IBP4_TRYEQ</name>
<evidence type="ECO:0000259" key="1">
    <source>
        <dbReference type="Pfam" id="PF01048"/>
    </source>
</evidence>
<dbReference type="PANTHER" id="PTHR43691">
    <property type="entry name" value="URIDINE PHOSPHORYLASE"/>
    <property type="match status" value="1"/>
</dbReference>
<dbReference type="GO" id="GO:0005829">
    <property type="term" value="C:cytosol"/>
    <property type="evidence" value="ECO:0007669"/>
    <property type="project" value="TreeGrafter"/>
</dbReference>
<dbReference type="AlphaFoldDB" id="A0A1G4IBP4"/>
<evidence type="ECO:0000313" key="3">
    <source>
        <dbReference type="Proteomes" id="UP000195570"/>
    </source>
</evidence>
<dbReference type="SMR" id="A0A1G4IBP4"/>
<comment type="caution">
    <text evidence="2">The sequence shown here is derived from an EMBL/GenBank/DDBJ whole genome shotgun (WGS) entry which is preliminary data.</text>
</comment>
<dbReference type="CDD" id="cd00436">
    <property type="entry name" value="UP_TbUP-like"/>
    <property type="match status" value="1"/>
</dbReference>
<organism evidence="2 3">
    <name type="scientific">Trypanosoma equiperdum</name>
    <dbReference type="NCBI Taxonomy" id="5694"/>
    <lineage>
        <taxon>Eukaryota</taxon>
        <taxon>Discoba</taxon>
        <taxon>Euglenozoa</taxon>
        <taxon>Kinetoplastea</taxon>
        <taxon>Metakinetoplastina</taxon>
        <taxon>Trypanosomatida</taxon>
        <taxon>Trypanosomatidae</taxon>
        <taxon>Trypanosoma</taxon>
    </lineage>
</organism>
<feature type="domain" description="Nucleoside phosphorylase" evidence="1">
    <location>
        <begin position="37"/>
        <end position="338"/>
    </location>
</feature>
<dbReference type="InterPro" id="IPR035994">
    <property type="entry name" value="Nucleoside_phosphorylase_sf"/>
</dbReference>
<keyword evidence="2" id="KW-0808">Transferase</keyword>
<dbReference type="PANTHER" id="PTHR43691:SF15">
    <property type="entry name" value="PHOSPHORYLASE, PUTATIVE-RELATED"/>
    <property type="match status" value="1"/>
</dbReference>
<dbReference type="EMBL" id="CZPT02001198">
    <property type="protein sequence ID" value="SCU69395.1"/>
    <property type="molecule type" value="Genomic_DNA"/>
</dbReference>
<reference evidence="2" key="1">
    <citation type="submission" date="2016-09" db="EMBL/GenBank/DDBJ databases">
        <authorList>
            <person name="Hebert L."/>
            <person name="Moumen B."/>
        </authorList>
    </citation>
    <scope>NUCLEOTIDE SEQUENCE [LARGE SCALE GENOMIC DNA]</scope>
    <source>
        <strain evidence="2">OVI</strain>
    </source>
</reference>
<dbReference type="GO" id="GO:0004850">
    <property type="term" value="F:uridine phosphorylase activity"/>
    <property type="evidence" value="ECO:0007669"/>
    <property type="project" value="UniProtKB-EC"/>
</dbReference>
<accession>A0A1G4IBP4</accession>
<dbReference type="FunFam" id="3.40.50.1580:FF:000016">
    <property type="entry name" value="Nucleoside phosphorylase, putative"/>
    <property type="match status" value="1"/>
</dbReference>
<dbReference type="InterPro" id="IPR000845">
    <property type="entry name" value="Nucleoside_phosphorylase_d"/>
</dbReference>
<dbReference type="EC" id="2.4.2.3" evidence="2"/>
<evidence type="ECO:0000313" key="2">
    <source>
        <dbReference type="EMBL" id="SCU69395.1"/>
    </source>
</evidence>
<dbReference type="SUPFAM" id="SSF53167">
    <property type="entry name" value="Purine and uridine phosphorylases"/>
    <property type="match status" value="1"/>
</dbReference>
<dbReference type="RefSeq" id="XP_067080379.1">
    <property type="nucleotide sequence ID" value="XM_067224278.1"/>
</dbReference>
<gene>
    <name evidence="2" type="ORF">TEOVI_000096100</name>
</gene>
<dbReference type="Proteomes" id="UP000195570">
    <property type="component" value="Unassembled WGS sequence"/>
</dbReference>
<dbReference type="Pfam" id="PF01048">
    <property type="entry name" value="PNP_UDP_1"/>
    <property type="match status" value="1"/>
</dbReference>
<keyword evidence="3" id="KW-1185">Reference proteome</keyword>
<dbReference type="GeneID" id="92374901"/>
<dbReference type="VEuPathDB" id="TriTrypDB:TEOVI_000096100"/>